<dbReference type="PROSITE" id="PS51257">
    <property type="entry name" value="PROKAR_LIPOPROTEIN"/>
    <property type="match status" value="1"/>
</dbReference>
<sequence>MTRLLFLLGLSVLLSSCSLGFNREWKAALRAPVTEGIEGAWEGTWQSESNGHHGRLRSVVGPTKNKEGDHAFHYHATWAGILSGAYRVDHRVTPATPAGQLQFQGQHQMPSWAGGLYTYQGTVKGDDFHATYECALDKGSFRMKRVKK</sequence>
<comment type="caution">
    <text evidence="2">The sequence shown here is derived from an EMBL/GenBank/DDBJ whole genome shotgun (WGS) entry which is preliminary data.</text>
</comment>
<proteinExistence type="predicted"/>
<dbReference type="EMBL" id="JACHIF010000011">
    <property type="protein sequence ID" value="MBB5040013.1"/>
    <property type="molecule type" value="Genomic_DNA"/>
</dbReference>
<dbReference type="AlphaFoldDB" id="A0A7W7YPK5"/>
<accession>A0A7W7YPK5</accession>
<gene>
    <name evidence="2" type="ORF">HNQ64_004292</name>
</gene>
<feature type="chain" id="PRO_5030618765" evidence="1">
    <location>
        <begin position="21"/>
        <end position="148"/>
    </location>
</feature>
<evidence type="ECO:0000256" key="1">
    <source>
        <dbReference type="SAM" id="SignalP"/>
    </source>
</evidence>
<keyword evidence="1" id="KW-0732">Signal</keyword>
<reference evidence="2 3" key="1">
    <citation type="submission" date="2020-08" db="EMBL/GenBank/DDBJ databases">
        <title>Genomic Encyclopedia of Type Strains, Phase IV (KMG-IV): sequencing the most valuable type-strain genomes for metagenomic binning, comparative biology and taxonomic classification.</title>
        <authorList>
            <person name="Goeker M."/>
        </authorList>
    </citation>
    <scope>NUCLEOTIDE SEQUENCE [LARGE SCALE GENOMIC DNA]</scope>
    <source>
        <strain evidence="2 3">DSM 12251</strain>
    </source>
</reference>
<evidence type="ECO:0000313" key="3">
    <source>
        <dbReference type="Proteomes" id="UP000534294"/>
    </source>
</evidence>
<evidence type="ECO:0000313" key="2">
    <source>
        <dbReference type="EMBL" id="MBB5040013.1"/>
    </source>
</evidence>
<keyword evidence="3" id="KW-1185">Reference proteome</keyword>
<name>A0A7W7YPK5_9BACT</name>
<dbReference type="Proteomes" id="UP000534294">
    <property type="component" value="Unassembled WGS sequence"/>
</dbReference>
<organism evidence="2 3">
    <name type="scientific">Prosthecobacter dejongeii</name>
    <dbReference type="NCBI Taxonomy" id="48465"/>
    <lineage>
        <taxon>Bacteria</taxon>
        <taxon>Pseudomonadati</taxon>
        <taxon>Verrucomicrobiota</taxon>
        <taxon>Verrucomicrobiia</taxon>
        <taxon>Verrucomicrobiales</taxon>
        <taxon>Verrucomicrobiaceae</taxon>
        <taxon>Prosthecobacter</taxon>
    </lineage>
</organism>
<feature type="signal peptide" evidence="1">
    <location>
        <begin position="1"/>
        <end position="20"/>
    </location>
</feature>
<protein>
    <submittedName>
        <fullName evidence="2">Uncharacterized protein</fullName>
    </submittedName>
</protein>
<dbReference type="RefSeq" id="WP_184212336.1">
    <property type="nucleotide sequence ID" value="NZ_JACHIF010000011.1"/>
</dbReference>